<gene>
    <name evidence="2" type="ORF">Cgig2_020080</name>
</gene>
<organism evidence="2 3">
    <name type="scientific">Carnegiea gigantea</name>
    <dbReference type="NCBI Taxonomy" id="171969"/>
    <lineage>
        <taxon>Eukaryota</taxon>
        <taxon>Viridiplantae</taxon>
        <taxon>Streptophyta</taxon>
        <taxon>Embryophyta</taxon>
        <taxon>Tracheophyta</taxon>
        <taxon>Spermatophyta</taxon>
        <taxon>Magnoliopsida</taxon>
        <taxon>eudicotyledons</taxon>
        <taxon>Gunneridae</taxon>
        <taxon>Pentapetalae</taxon>
        <taxon>Caryophyllales</taxon>
        <taxon>Cactineae</taxon>
        <taxon>Cactaceae</taxon>
        <taxon>Cactoideae</taxon>
        <taxon>Echinocereeae</taxon>
        <taxon>Carnegiea</taxon>
    </lineage>
</organism>
<accession>A0A9Q1KEB2</accession>
<dbReference type="GO" id="GO:0080030">
    <property type="term" value="F:methyl indole-3-acetate esterase activity"/>
    <property type="evidence" value="ECO:0007669"/>
    <property type="project" value="TreeGrafter"/>
</dbReference>
<protein>
    <recommendedName>
        <fullName evidence="1">AB hydrolase-1 domain-containing protein</fullName>
    </recommendedName>
</protein>
<sequence>MQTKNTKKNTMEKNMKHPTTSVVFSLILTFLFLASSTIPSTAMTAIPSTLCLSMGIAWEHGHGHNVTAIDLAASGINLVRVTEIRTFSDYSKPLIDFMESIPENERVILVGHSLGGVAISQAMELFPEKVSVGALSTLGSALDNKLSFDDGPNSPPTTFIFGPNYISQVLFQFSPPPDAALANVLVRPLRLTTGGELVFSKARYGSVNRIFIISER</sequence>
<dbReference type="SUPFAM" id="SSF53474">
    <property type="entry name" value="alpha/beta-Hydrolases"/>
    <property type="match status" value="1"/>
</dbReference>
<dbReference type="GO" id="GO:0080032">
    <property type="term" value="F:methyl jasmonate esterase activity"/>
    <property type="evidence" value="ECO:0007669"/>
    <property type="project" value="TreeGrafter"/>
</dbReference>
<dbReference type="InterPro" id="IPR029058">
    <property type="entry name" value="AB_hydrolase_fold"/>
</dbReference>
<dbReference type="Gene3D" id="3.40.50.1820">
    <property type="entry name" value="alpha/beta hydrolase"/>
    <property type="match status" value="1"/>
</dbReference>
<dbReference type="EMBL" id="JAKOGI010000149">
    <property type="protein sequence ID" value="KAJ8441935.1"/>
    <property type="molecule type" value="Genomic_DNA"/>
</dbReference>
<dbReference type="PANTHER" id="PTHR10992:SF1002">
    <property type="entry name" value="SALICYLIC ACID-BINDING PROTEIN 2-LIKE"/>
    <property type="match status" value="1"/>
</dbReference>
<comment type="caution">
    <text evidence="2">The sequence shown here is derived from an EMBL/GenBank/DDBJ whole genome shotgun (WGS) entry which is preliminary data.</text>
</comment>
<dbReference type="OrthoDB" id="408373at2759"/>
<dbReference type="InterPro" id="IPR000073">
    <property type="entry name" value="AB_hydrolase_1"/>
</dbReference>
<dbReference type="InterPro" id="IPR045889">
    <property type="entry name" value="MES/HNL"/>
</dbReference>
<dbReference type="Pfam" id="PF12697">
    <property type="entry name" value="Abhydrolase_6"/>
    <property type="match status" value="1"/>
</dbReference>
<dbReference type="Proteomes" id="UP001153076">
    <property type="component" value="Unassembled WGS sequence"/>
</dbReference>
<proteinExistence type="predicted"/>
<keyword evidence="3" id="KW-1185">Reference proteome</keyword>
<evidence type="ECO:0000259" key="1">
    <source>
        <dbReference type="Pfam" id="PF12697"/>
    </source>
</evidence>
<dbReference type="PANTHER" id="PTHR10992">
    <property type="entry name" value="METHYLESTERASE FAMILY MEMBER"/>
    <property type="match status" value="1"/>
</dbReference>
<dbReference type="GO" id="GO:0009696">
    <property type="term" value="P:salicylic acid metabolic process"/>
    <property type="evidence" value="ECO:0007669"/>
    <property type="project" value="TreeGrafter"/>
</dbReference>
<dbReference type="AlphaFoldDB" id="A0A9Q1KEB2"/>
<reference evidence="2" key="1">
    <citation type="submission" date="2022-04" db="EMBL/GenBank/DDBJ databases">
        <title>Carnegiea gigantea Genome sequencing and assembly v2.</title>
        <authorList>
            <person name="Copetti D."/>
            <person name="Sanderson M.J."/>
            <person name="Burquez A."/>
            <person name="Wojciechowski M.F."/>
        </authorList>
    </citation>
    <scope>NUCLEOTIDE SEQUENCE</scope>
    <source>
        <strain evidence="2">SGP5-SGP5p</strain>
        <tissue evidence="2">Aerial part</tissue>
    </source>
</reference>
<name>A0A9Q1KEB2_9CARY</name>
<evidence type="ECO:0000313" key="2">
    <source>
        <dbReference type="EMBL" id="KAJ8441935.1"/>
    </source>
</evidence>
<feature type="domain" description="AB hydrolase-1" evidence="1">
    <location>
        <begin position="58"/>
        <end position="162"/>
    </location>
</feature>
<dbReference type="GO" id="GO:0080031">
    <property type="term" value="F:methyl salicylate esterase activity"/>
    <property type="evidence" value="ECO:0007669"/>
    <property type="project" value="TreeGrafter"/>
</dbReference>
<evidence type="ECO:0000313" key="3">
    <source>
        <dbReference type="Proteomes" id="UP001153076"/>
    </source>
</evidence>
<dbReference type="GO" id="GO:0009694">
    <property type="term" value="P:jasmonic acid metabolic process"/>
    <property type="evidence" value="ECO:0007669"/>
    <property type="project" value="TreeGrafter"/>
</dbReference>